<sequence length="103" mass="12225">MEGYIKEQEERWKMMECEESHQALIKWMEDRIVEQERVVDHWKESFSQLAALANGAIENVPRMVSDAEAITHFYNPPEEIKLFISHCKWLVGEMKAFIARARE</sequence>
<organism evidence="2 3">
    <name type="scientific">Phaseolus angularis</name>
    <name type="common">Azuki bean</name>
    <name type="synonym">Vigna angularis</name>
    <dbReference type="NCBI Taxonomy" id="3914"/>
    <lineage>
        <taxon>Eukaryota</taxon>
        <taxon>Viridiplantae</taxon>
        <taxon>Streptophyta</taxon>
        <taxon>Embryophyta</taxon>
        <taxon>Tracheophyta</taxon>
        <taxon>Spermatophyta</taxon>
        <taxon>Magnoliopsida</taxon>
        <taxon>eudicotyledons</taxon>
        <taxon>Gunneridae</taxon>
        <taxon>Pentapetalae</taxon>
        <taxon>rosids</taxon>
        <taxon>fabids</taxon>
        <taxon>Fabales</taxon>
        <taxon>Fabaceae</taxon>
        <taxon>Papilionoideae</taxon>
        <taxon>50 kb inversion clade</taxon>
        <taxon>NPAAA clade</taxon>
        <taxon>indigoferoid/millettioid clade</taxon>
        <taxon>Phaseoleae</taxon>
        <taxon>Vigna</taxon>
    </lineage>
</organism>
<dbReference type="Proteomes" id="UP000053144">
    <property type="component" value="Chromosome 11"/>
</dbReference>
<evidence type="ECO:0000313" key="2">
    <source>
        <dbReference type="EMBL" id="KOM58170.1"/>
    </source>
</evidence>
<protein>
    <submittedName>
        <fullName evidence="2">Uncharacterized protein</fullName>
    </submittedName>
</protein>
<evidence type="ECO:0000313" key="3">
    <source>
        <dbReference type="Proteomes" id="UP000053144"/>
    </source>
</evidence>
<dbReference type="EMBL" id="CM003380">
    <property type="protein sequence ID" value="KOM55225.1"/>
    <property type="molecule type" value="Genomic_DNA"/>
</dbReference>
<name>A0A0L9VSW9_PHAAN</name>
<dbReference type="Proteomes" id="UP000053144">
    <property type="component" value="Chromosome 10"/>
</dbReference>
<accession>A0A0L9VSW9</accession>
<gene>
    <name evidence="1" type="ORF">LR48_Vigan10g111700</name>
    <name evidence="2" type="ORF">LR48_Vigan11g120400</name>
</gene>
<dbReference type="Gramene" id="KOM55225">
    <property type="protein sequence ID" value="KOM55225"/>
    <property type="gene ID" value="LR48_Vigan10g111700"/>
</dbReference>
<reference evidence="2" key="2">
    <citation type="submission" date="2015-02" db="EMBL/GenBank/DDBJ databases">
        <authorList>
            <person name="Chooi Y.-H."/>
        </authorList>
    </citation>
    <scope>NUCLEOTIDE SEQUENCE</scope>
    <source>
        <tissue evidence="2">Seedling</tissue>
    </source>
</reference>
<proteinExistence type="predicted"/>
<dbReference type="AlphaFoldDB" id="A0A0L9VSW9"/>
<evidence type="ECO:0000313" key="1">
    <source>
        <dbReference type="EMBL" id="KOM55225.1"/>
    </source>
</evidence>
<reference evidence="3" key="1">
    <citation type="journal article" date="2015" name="Proc. Natl. Acad. Sci. U.S.A.">
        <title>Genome sequencing of adzuki bean (Vigna angularis) provides insight into high starch and low fat accumulation and domestication.</title>
        <authorList>
            <person name="Yang K."/>
            <person name="Tian Z."/>
            <person name="Chen C."/>
            <person name="Luo L."/>
            <person name="Zhao B."/>
            <person name="Wang Z."/>
            <person name="Yu L."/>
            <person name="Li Y."/>
            <person name="Sun Y."/>
            <person name="Li W."/>
            <person name="Chen Y."/>
            <person name="Li Y."/>
            <person name="Zhang Y."/>
            <person name="Ai D."/>
            <person name="Zhao J."/>
            <person name="Shang C."/>
            <person name="Ma Y."/>
            <person name="Wu B."/>
            <person name="Wang M."/>
            <person name="Gao L."/>
            <person name="Sun D."/>
            <person name="Zhang P."/>
            <person name="Guo F."/>
            <person name="Wang W."/>
            <person name="Li Y."/>
            <person name="Wang J."/>
            <person name="Varshney R.K."/>
            <person name="Wang J."/>
            <person name="Ling H.Q."/>
            <person name="Wan P."/>
        </authorList>
    </citation>
    <scope>NUCLEOTIDE SEQUENCE</scope>
    <source>
        <strain evidence="3">cv. Jingnong 6</strain>
    </source>
</reference>
<dbReference type="Gramene" id="KOM58170">
    <property type="protein sequence ID" value="KOM58170"/>
    <property type="gene ID" value="LR48_Vigan11g120400"/>
</dbReference>
<dbReference type="EMBL" id="CM003381">
    <property type="protein sequence ID" value="KOM58170.1"/>
    <property type="molecule type" value="Genomic_DNA"/>
</dbReference>